<dbReference type="Pfam" id="PF00583">
    <property type="entry name" value="Acetyltransf_1"/>
    <property type="match status" value="1"/>
</dbReference>
<proteinExistence type="predicted"/>
<evidence type="ECO:0000259" key="3">
    <source>
        <dbReference type="PROSITE" id="PS51186"/>
    </source>
</evidence>
<protein>
    <submittedName>
        <fullName evidence="4">GNAT family N-acetyltransferase</fullName>
    </submittedName>
</protein>
<name>A0AA41YS57_9HYPH</name>
<dbReference type="GO" id="GO:0016747">
    <property type="term" value="F:acyltransferase activity, transferring groups other than amino-acyl groups"/>
    <property type="evidence" value="ECO:0007669"/>
    <property type="project" value="InterPro"/>
</dbReference>
<dbReference type="SUPFAM" id="SSF55729">
    <property type="entry name" value="Acyl-CoA N-acyltransferases (Nat)"/>
    <property type="match status" value="1"/>
</dbReference>
<reference evidence="4" key="1">
    <citation type="submission" date="2022-05" db="EMBL/GenBank/DDBJ databases">
        <authorList>
            <person name="Pankratov T."/>
        </authorList>
    </citation>
    <scope>NUCLEOTIDE SEQUENCE</scope>
    <source>
        <strain evidence="4">BP6-180914</strain>
    </source>
</reference>
<comment type="caution">
    <text evidence="4">The sequence shown here is derived from an EMBL/GenBank/DDBJ whole genome shotgun (WGS) entry which is preliminary data.</text>
</comment>
<sequence length="152" mass="16902">MPLSTEIRLASQHDRPAVENLVDAAYSHYVPRIGQKPGPMLDDYAALIREGVVHVAESDGVIRGLVVLVPEPDVMLLDNIAVDPAFRGTGLGRRLMVFAEEAARSAGYRSIRLYTHELMSENIALYGRVGYRETHRGEDEGLRRVFMVKTLA</sequence>
<dbReference type="PANTHER" id="PTHR43877">
    <property type="entry name" value="AMINOALKYLPHOSPHONATE N-ACETYLTRANSFERASE-RELATED-RELATED"/>
    <property type="match status" value="1"/>
</dbReference>
<keyword evidence="5" id="KW-1185">Reference proteome</keyword>
<dbReference type="EMBL" id="JAMOIM010000003">
    <property type="protein sequence ID" value="MCW6507551.1"/>
    <property type="molecule type" value="Genomic_DNA"/>
</dbReference>
<evidence type="ECO:0000313" key="5">
    <source>
        <dbReference type="Proteomes" id="UP001165667"/>
    </source>
</evidence>
<dbReference type="Proteomes" id="UP001165667">
    <property type="component" value="Unassembled WGS sequence"/>
</dbReference>
<evidence type="ECO:0000256" key="2">
    <source>
        <dbReference type="ARBA" id="ARBA00023315"/>
    </source>
</evidence>
<dbReference type="InterPro" id="IPR000182">
    <property type="entry name" value="GNAT_dom"/>
</dbReference>
<organism evidence="4 5">
    <name type="scientific">Lichenifustis flavocetrariae</name>
    <dbReference type="NCBI Taxonomy" id="2949735"/>
    <lineage>
        <taxon>Bacteria</taxon>
        <taxon>Pseudomonadati</taxon>
        <taxon>Pseudomonadota</taxon>
        <taxon>Alphaproteobacteria</taxon>
        <taxon>Hyphomicrobiales</taxon>
        <taxon>Lichenihabitantaceae</taxon>
        <taxon>Lichenifustis</taxon>
    </lineage>
</organism>
<dbReference type="InterPro" id="IPR016181">
    <property type="entry name" value="Acyl_CoA_acyltransferase"/>
</dbReference>
<keyword evidence="2" id="KW-0012">Acyltransferase</keyword>
<accession>A0AA41YS57</accession>
<dbReference type="RefSeq" id="WP_282583920.1">
    <property type="nucleotide sequence ID" value="NZ_JAMOIM010000003.1"/>
</dbReference>
<dbReference type="Gene3D" id="3.40.630.30">
    <property type="match status" value="1"/>
</dbReference>
<evidence type="ECO:0000313" key="4">
    <source>
        <dbReference type="EMBL" id="MCW6507551.1"/>
    </source>
</evidence>
<evidence type="ECO:0000256" key="1">
    <source>
        <dbReference type="ARBA" id="ARBA00022679"/>
    </source>
</evidence>
<dbReference type="PROSITE" id="PS51186">
    <property type="entry name" value="GNAT"/>
    <property type="match status" value="1"/>
</dbReference>
<dbReference type="AlphaFoldDB" id="A0AA41YS57"/>
<dbReference type="CDD" id="cd04301">
    <property type="entry name" value="NAT_SF"/>
    <property type="match status" value="1"/>
</dbReference>
<keyword evidence="1" id="KW-0808">Transferase</keyword>
<gene>
    <name evidence="4" type="ORF">M8523_05890</name>
</gene>
<feature type="domain" description="N-acetyltransferase" evidence="3">
    <location>
        <begin position="5"/>
        <end position="152"/>
    </location>
</feature>
<dbReference type="InterPro" id="IPR050832">
    <property type="entry name" value="Bact_Acetyltransf"/>
</dbReference>